<feature type="transmembrane region" description="Helical" evidence="1">
    <location>
        <begin position="232"/>
        <end position="253"/>
    </location>
</feature>
<feature type="transmembrane region" description="Helical" evidence="1">
    <location>
        <begin position="189"/>
        <end position="211"/>
    </location>
</feature>
<feature type="transmembrane region" description="Helical" evidence="1">
    <location>
        <begin position="106"/>
        <end position="127"/>
    </location>
</feature>
<gene>
    <name evidence="2" type="ORF">ACRB68_18950</name>
</gene>
<evidence type="ECO:0000256" key="1">
    <source>
        <dbReference type="SAM" id="Phobius"/>
    </source>
</evidence>
<accession>A0A7K0BRQ3</accession>
<feature type="transmembrane region" description="Helical" evidence="1">
    <location>
        <begin position="139"/>
        <end position="169"/>
    </location>
</feature>
<comment type="caution">
    <text evidence="2">The sequence shown here is derived from an EMBL/GenBank/DDBJ whole genome shotgun (WGS) entry which is preliminary data.</text>
</comment>
<protein>
    <recommendedName>
        <fullName evidence="4">Glycosyltransferase RgtA/B/C/D-like domain-containing protein</fullName>
    </recommendedName>
</protein>
<feature type="transmembrane region" description="Helical" evidence="1">
    <location>
        <begin position="273"/>
        <end position="292"/>
    </location>
</feature>
<feature type="transmembrane region" description="Helical" evidence="1">
    <location>
        <begin position="304"/>
        <end position="337"/>
    </location>
</feature>
<dbReference type="EMBL" id="WEGH01000001">
    <property type="protein sequence ID" value="MQY03849.1"/>
    <property type="molecule type" value="Genomic_DNA"/>
</dbReference>
<proteinExistence type="predicted"/>
<reference evidence="2 3" key="1">
    <citation type="submission" date="2019-10" db="EMBL/GenBank/DDBJ databases">
        <title>Actinomadura rubteroloni sp. nov. and Actinomadura macrotermitis sp. nov., isolated from the gut of fungus growing-termite Macrotermes natalensis.</title>
        <authorList>
            <person name="Benndorf R."/>
            <person name="Martin K."/>
            <person name="Kuefner M."/>
            <person name="De Beer W."/>
            <person name="Kaster A.-K."/>
            <person name="Vollmers J."/>
            <person name="Poulsen M."/>
            <person name="Beemelmanns C."/>
        </authorList>
    </citation>
    <scope>NUCLEOTIDE SEQUENCE [LARGE SCALE GENOMIC DNA]</scope>
    <source>
        <strain evidence="2 3">RB68</strain>
    </source>
</reference>
<feature type="transmembrane region" description="Helical" evidence="1">
    <location>
        <begin position="349"/>
        <end position="367"/>
    </location>
</feature>
<keyword evidence="1" id="KW-1133">Transmembrane helix</keyword>
<evidence type="ECO:0000313" key="3">
    <source>
        <dbReference type="Proteomes" id="UP000487268"/>
    </source>
</evidence>
<evidence type="ECO:0000313" key="2">
    <source>
        <dbReference type="EMBL" id="MQY03849.1"/>
    </source>
</evidence>
<evidence type="ECO:0008006" key="4">
    <source>
        <dbReference type="Google" id="ProtNLM"/>
    </source>
</evidence>
<keyword evidence="1" id="KW-0812">Transmembrane</keyword>
<feature type="transmembrane region" description="Helical" evidence="1">
    <location>
        <begin position="28"/>
        <end position="46"/>
    </location>
</feature>
<dbReference type="AlphaFoldDB" id="A0A7K0BRQ3"/>
<name>A0A7K0BRQ3_9ACTN</name>
<keyword evidence="3" id="KW-1185">Reference proteome</keyword>
<keyword evidence="1" id="KW-0472">Membrane</keyword>
<sequence length="492" mass="54494">MSAAATVHAPSESPAAAKGQRRALNSGWIGRLPSTVIWATFGWVAGLSRLNDNSFLIHLRTGHWILDHGIPHHDIYSFTFPGISWVAQSWLAEVLYALLDRSAGPVAIRLVNGLTGAVIAVLAARLATRARGGGRTGPLVLPAVAVSAMLWAERPLLFGVAAMLALVWIVELPDSFAGRHARVAVPLLMWFWVNTHGTFMLGFGYLALHLAGRWWDGAPPWRARELSLLQGTLLAFGAAVVNPYGVRLLLFPLELMGRGEALDYVQEWKSPDFRAPMGIAFALFVLIFFVVLARAEPRPDRRDLVVAIPFLFLGFWALRNLAVTPLVCLPIAARLLGERPSAAPSRRRLAWTWLALVPSLLVFAAVIGQRAASEPGLALGKYPVQGMRAVEQRGLLGHRLLTTDEWGAYVIHAYWPRQRVFMDDRFDMYPVPFTVDYMKAVQGRAQWRGLLDRNRIDVVVWPVRTPLGEILGEADGWTRVHQDATASVFVRR</sequence>
<dbReference type="Proteomes" id="UP000487268">
    <property type="component" value="Unassembled WGS sequence"/>
</dbReference>
<organism evidence="2 3">
    <name type="scientific">Actinomadura macrotermitis</name>
    <dbReference type="NCBI Taxonomy" id="2585200"/>
    <lineage>
        <taxon>Bacteria</taxon>
        <taxon>Bacillati</taxon>
        <taxon>Actinomycetota</taxon>
        <taxon>Actinomycetes</taxon>
        <taxon>Streptosporangiales</taxon>
        <taxon>Thermomonosporaceae</taxon>
        <taxon>Actinomadura</taxon>
    </lineage>
</organism>